<feature type="transmembrane region" description="Helical" evidence="2">
    <location>
        <begin position="20"/>
        <end position="44"/>
    </location>
</feature>
<sequence length="291" mass="30221">MALGGPGQERDQQRRRTRPVAVIAAAVVVTLLSALLVGLGVLYLGGDPASTGQGAVPLPGASPTTTTSSSQSSPSPAAPSPTRQVPPSAQSFAYQPLWPFASVAEAAAWQSAYRDGGKQPWHLDADETALSFTTGFLGFTEIDRVVTRSIKDDEAWISVGYQSSEGPASVAAVLHLVRIGQGDDAPWEVVGSQDSTLTLERPRYGAKVTSPITVGGRITGVDESIRIDLRQSGAERPIGSSCCLPGGGEKQAWSVRVTFRGAAEGAVTVVASTGGHVQDVERFAITGVRVG</sequence>
<accession>A0A4R2HP44</accession>
<evidence type="ECO:0000313" key="3">
    <source>
        <dbReference type="EMBL" id="TCO32729.1"/>
    </source>
</evidence>
<proteinExistence type="predicted"/>
<dbReference type="Proteomes" id="UP000294508">
    <property type="component" value="Unassembled WGS sequence"/>
</dbReference>
<evidence type="ECO:0000256" key="1">
    <source>
        <dbReference type="SAM" id="MobiDB-lite"/>
    </source>
</evidence>
<evidence type="ECO:0000256" key="2">
    <source>
        <dbReference type="SAM" id="Phobius"/>
    </source>
</evidence>
<protein>
    <submittedName>
        <fullName evidence="3">Uncharacterized protein</fullName>
    </submittedName>
</protein>
<reference evidence="3 4" key="1">
    <citation type="journal article" date="2015" name="Stand. Genomic Sci.">
        <title>Genomic Encyclopedia of Bacterial and Archaeal Type Strains, Phase III: the genomes of soil and plant-associated and newly described type strains.</title>
        <authorList>
            <person name="Whitman W.B."/>
            <person name="Woyke T."/>
            <person name="Klenk H.P."/>
            <person name="Zhou Y."/>
            <person name="Lilburn T.G."/>
            <person name="Beck B.J."/>
            <person name="De Vos P."/>
            <person name="Vandamme P."/>
            <person name="Eisen J.A."/>
            <person name="Garrity G."/>
            <person name="Hugenholtz P."/>
            <person name="Kyrpides N.C."/>
        </authorList>
    </citation>
    <scope>NUCLEOTIDE SEQUENCE [LARGE SCALE GENOMIC DNA]</scope>
    <source>
        <strain evidence="3 4">VKM Ac-2572</strain>
    </source>
</reference>
<comment type="caution">
    <text evidence="3">The sequence shown here is derived from an EMBL/GenBank/DDBJ whole genome shotgun (WGS) entry which is preliminary data.</text>
</comment>
<dbReference type="AlphaFoldDB" id="A0A4R2HP44"/>
<feature type="compositionally biased region" description="Low complexity" evidence="1">
    <location>
        <begin position="61"/>
        <end position="75"/>
    </location>
</feature>
<keyword evidence="2" id="KW-0472">Membrane</keyword>
<organism evidence="3 4">
    <name type="scientific">Kribbella steppae</name>
    <dbReference type="NCBI Taxonomy" id="2512223"/>
    <lineage>
        <taxon>Bacteria</taxon>
        <taxon>Bacillati</taxon>
        <taxon>Actinomycetota</taxon>
        <taxon>Actinomycetes</taxon>
        <taxon>Propionibacteriales</taxon>
        <taxon>Kribbellaceae</taxon>
        <taxon>Kribbella</taxon>
    </lineage>
</organism>
<feature type="region of interest" description="Disordered" evidence="1">
    <location>
        <begin position="54"/>
        <end position="88"/>
    </location>
</feature>
<name>A0A4R2HP44_9ACTN</name>
<keyword evidence="4" id="KW-1185">Reference proteome</keyword>
<evidence type="ECO:0000313" key="4">
    <source>
        <dbReference type="Proteomes" id="UP000294508"/>
    </source>
</evidence>
<dbReference type="EMBL" id="SLWN01000004">
    <property type="protein sequence ID" value="TCO32729.1"/>
    <property type="molecule type" value="Genomic_DNA"/>
</dbReference>
<keyword evidence="2" id="KW-0812">Transmembrane</keyword>
<gene>
    <name evidence="3" type="ORF">EV652_104335</name>
</gene>
<keyword evidence="2" id="KW-1133">Transmembrane helix</keyword>